<evidence type="ECO:0000256" key="2">
    <source>
        <dbReference type="ARBA" id="ARBA00022517"/>
    </source>
</evidence>
<dbReference type="GO" id="GO:0005737">
    <property type="term" value="C:cytoplasm"/>
    <property type="evidence" value="ECO:0007669"/>
    <property type="project" value="UniProtKB-SubCell"/>
</dbReference>
<keyword evidence="3 9" id="KW-0698">rRNA processing</keyword>
<evidence type="ECO:0000256" key="8">
    <source>
        <dbReference type="ARBA" id="ARBA00022833"/>
    </source>
</evidence>
<keyword evidence="5 9" id="KW-0479">Metal-binding</keyword>
<feature type="binding site" evidence="9">
    <location>
        <position position="127"/>
    </location>
    <ligand>
        <name>Zn(2+)</name>
        <dbReference type="ChEBI" id="CHEBI:29105"/>
        <note>catalytic</note>
    </ligand>
</feature>
<keyword evidence="7 9" id="KW-0378">Hydrolase</keyword>
<feature type="binding site" evidence="9">
    <location>
        <position position="137"/>
    </location>
    <ligand>
        <name>Zn(2+)</name>
        <dbReference type="ChEBI" id="CHEBI:29105"/>
        <note>catalytic</note>
    </ligand>
</feature>
<comment type="function">
    <text evidence="9">Single strand-specific metallo-endoribonuclease involved in late-stage 70S ribosome quality control and in maturation of the 3' terminus of the 16S rRNA.</text>
</comment>
<dbReference type="NCBIfam" id="TIGR00043">
    <property type="entry name" value="rRNA maturation RNase YbeY"/>
    <property type="match status" value="1"/>
</dbReference>
<dbReference type="Gene3D" id="3.40.390.30">
    <property type="entry name" value="Metalloproteases ('zincins'), catalytic domain"/>
    <property type="match status" value="1"/>
</dbReference>
<protein>
    <recommendedName>
        <fullName evidence="9">Endoribonuclease YbeY</fullName>
        <ecNumber evidence="9">3.1.-.-</ecNumber>
    </recommendedName>
</protein>
<keyword evidence="2 9" id="KW-0690">Ribosome biogenesis</keyword>
<evidence type="ECO:0000256" key="5">
    <source>
        <dbReference type="ARBA" id="ARBA00022723"/>
    </source>
</evidence>
<reference evidence="11" key="1">
    <citation type="submission" date="2017-08" db="EMBL/GenBank/DDBJ databases">
        <authorList>
            <person name="Grouzdev D.S."/>
            <person name="Gaisin V.A."/>
            <person name="Rysina M.S."/>
            <person name="Gorlenko V.M."/>
        </authorList>
    </citation>
    <scope>NUCLEOTIDE SEQUENCE [LARGE SCALE GENOMIC DNA]</scope>
    <source>
        <strain evidence="11">Kir15-3F</strain>
    </source>
</reference>
<dbReference type="EMBL" id="NQWI01000004">
    <property type="protein sequence ID" value="PDW04812.1"/>
    <property type="molecule type" value="Genomic_DNA"/>
</dbReference>
<gene>
    <name evidence="9 10" type="primary">ybeY</name>
    <name evidence="10" type="ORF">CJ255_01855</name>
</gene>
<evidence type="ECO:0000256" key="9">
    <source>
        <dbReference type="HAMAP-Rule" id="MF_00009"/>
    </source>
</evidence>
<evidence type="ECO:0000256" key="7">
    <source>
        <dbReference type="ARBA" id="ARBA00022801"/>
    </source>
</evidence>
<keyword evidence="4 9" id="KW-0540">Nuclease</keyword>
<dbReference type="GO" id="GO:0006364">
    <property type="term" value="P:rRNA processing"/>
    <property type="evidence" value="ECO:0007669"/>
    <property type="project" value="UniProtKB-UniRule"/>
</dbReference>
<dbReference type="PROSITE" id="PS01306">
    <property type="entry name" value="UPF0054"/>
    <property type="match status" value="1"/>
</dbReference>
<dbReference type="PANTHER" id="PTHR46986">
    <property type="entry name" value="ENDORIBONUCLEASE YBEY, CHLOROPLASTIC"/>
    <property type="match status" value="1"/>
</dbReference>
<comment type="caution">
    <text evidence="10">The sequence shown here is derived from an EMBL/GenBank/DDBJ whole genome shotgun (WGS) entry which is preliminary data.</text>
</comment>
<dbReference type="EC" id="3.1.-.-" evidence="9"/>
<evidence type="ECO:0000313" key="10">
    <source>
        <dbReference type="EMBL" id="PDW04812.1"/>
    </source>
</evidence>
<keyword evidence="9" id="KW-0963">Cytoplasm</keyword>
<sequence length="164" mass="17422">MNASYTIEVHSDEAVAAQLAMLELDLSLVEQVVMAVLQSEAVPGPAEVGVMLSDDAQLQTLNRSYRGLDAPTDVLSFGDDGAASPFVAQPGATRYLGDIAISLDRVLVQATEYGHSPARELAYLTVHGTLHLLGYDHEQSSAAAALMREREEAALLALGLERSA</sequence>
<comment type="similarity">
    <text evidence="1 9">Belongs to the endoribonuclease YbeY family.</text>
</comment>
<dbReference type="AlphaFoldDB" id="A0A2A6RP21"/>
<dbReference type="GO" id="GO:0008270">
    <property type="term" value="F:zinc ion binding"/>
    <property type="evidence" value="ECO:0007669"/>
    <property type="project" value="UniProtKB-UniRule"/>
</dbReference>
<evidence type="ECO:0000256" key="1">
    <source>
        <dbReference type="ARBA" id="ARBA00010875"/>
    </source>
</evidence>
<dbReference type="HAMAP" id="MF_00009">
    <property type="entry name" value="Endoribonucl_YbeY"/>
    <property type="match status" value="1"/>
</dbReference>
<dbReference type="InterPro" id="IPR023091">
    <property type="entry name" value="MetalPrtase_cat_dom_sf_prd"/>
</dbReference>
<dbReference type="Pfam" id="PF02130">
    <property type="entry name" value="YbeY"/>
    <property type="match status" value="1"/>
</dbReference>
<dbReference type="OrthoDB" id="9807740at2"/>
<keyword evidence="8 9" id="KW-0862">Zinc</keyword>
<keyword evidence="11" id="KW-1185">Reference proteome</keyword>
<evidence type="ECO:0000256" key="4">
    <source>
        <dbReference type="ARBA" id="ARBA00022722"/>
    </source>
</evidence>
<dbReference type="Proteomes" id="UP000220527">
    <property type="component" value="Unassembled WGS sequence"/>
</dbReference>
<evidence type="ECO:0000256" key="6">
    <source>
        <dbReference type="ARBA" id="ARBA00022759"/>
    </source>
</evidence>
<evidence type="ECO:0000313" key="11">
    <source>
        <dbReference type="Proteomes" id="UP000220527"/>
    </source>
</evidence>
<name>A0A2A6RP21_9CHLR</name>
<dbReference type="GO" id="GO:0004521">
    <property type="term" value="F:RNA endonuclease activity"/>
    <property type="evidence" value="ECO:0007669"/>
    <property type="project" value="UniProtKB-UniRule"/>
</dbReference>
<accession>A0A2A6RP21</accession>
<dbReference type="InterPro" id="IPR002036">
    <property type="entry name" value="YbeY"/>
</dbReference>
<dbReference type="InterPro" id="IPR020549">
    <property type="entry name" value="YbeY_CS"/>
</dbReference>
<dbReference type="PANTHER" id="PTHR46986:SF1">
    <property type="entry name" value="ENDORIBONUCLEASE YBEY, CHLOROPLASTIC"/>
    <property type="match status" value="1"/>
</dbReference>
<keyword evidence="6 9" id="KW-0255">Endonuclease</keyword>
<proteinExistence type="inferred from homology"/>
<dbReference type="SUPFAM" id="SSF55486">
    <property type="entry name" value="Metalloproteases ('zincins'), catalytic domain"/>
    <property type="match status" value="1"/>
</dbReference>
<comment type="cofactor">
    <cofactor evidence="9">
        <name>Zn(2+)</name>
        <dbReference type="ChEBI" id="CHEBI:29105"/>
    </cofactor>
    <text evidence="9">Binds 1 zinc ion.</text>
</comment>
<evidence type="ECO:0000256" key="3">
    <source>
        <dbReference type="ARBA" id="ARBA00022552"/>
    </source>
</evidence>
<feature type="binding site" evidence="9">
    <location>
        <position position="131"/>
    </location>
    <ligand>
        <name>Zn(2+)</name>
        <dbReference type="ChEBI" id="CHEBI:29105"/>
        <note>catalytic</note>
    </ligand>
</feature>
<dbReference type="GO" id="GO:0004222">
    <property type="term" value="F:metalloendopeptidase activity"/>
    <property type="evidence" value="ECO:0007669"/>
    <property type="project" value="InterPro"/>
</dbReference>
<organism evidence="10 11">
    <name type="scientific">Candidatus Viridilinea mediisalina</name>
    <dbReference type="NCBI Taxonomy" id="2024553"/>
    <lineage>
        <taxon>Bacteria</taxon>
        <taxon>Bacillati</taxon>
        <taxon>Chloroflexota</taxon>
        <taxon>Chloroflexia</taxon>
        <taxon>Chloroflexales</taxon>
        <taxon>Chloroflexineae</taxon>
        <taxon>Oscillochloridaceae</taxon>
        <taxon>Candidatus Viridilinea</taxon>
    </lineage>
</organism>
<comment type="subcellular location">
    <subcellularLocation>
        <location evidence="9">Cytoplasm</location>
    </subcellularLocation>
</comment>